<dbReference type="PANTHER" id="PTHR15238">
    <property type="entry name" value="54S RIBOSOMAL PROTEIN L39, MITOCHONDRIAL"/>
    <property type="match status" value="1"/>
</dbReference>
<protein>
    <recommendedName>
        <fullName evidence="4 5">Large ribosomal subunit protein bL33</fullName>
    </recommendedName>
</protein>
<proteinExistence type="inferred from homology"/>
<dbReference type="Gene3D" id="2.20.28.120">
    <property type="entry name" value="Ribosomal protein L33"/>
    <property type="match status" value="1"/>
</dbReference>
<dbReference type="Pfam" id="PF00471">
    <property type="entry name" value="Ribosomal_L33"/>
    <property type="match status" value="1"/>
</dbReference>
<dbReference type="GO" id="GO:0005737">
    <property type="term" value="C:cytoplasm"/>
    <property type="evidence" value="ECO:0007669"/>
    <property type="project" value="UniProtKB-ARBA"/>
</dbReference>
<dbReference type="InterPro" id="IPR038584">
    <property type="entry name" value="Ribosomal_bL33_sf"/>
</dbReference>
<dbReference type="InterPro" id="IPR011332">
    <property type="entry name" value="Ribosomal_zn-bd"/>
</dbReference>
<evidence type="ECO:0000313" key="7">
    <source>
        <dbReference type="Proteomes" id="UP000501891"/>
    </source>
</evidence>
<sequence length="55" mass="6451">MAKQNTVLIKLVSTADTGYFYVKKKNPRKTTEKLSFNKYDPVARKHVEFKEAKMK</sequence>
<dbReference type="PROSITE" id="PS00582">
    <property type="entry name" value="RIBOSOMAL_L33"/>
    <property type="match status" value="1"/>
</dbReference>
<keyword evidence="3 5" id="KW-0687">Ribonucleoprotein</keyword>
<dbReference type="EMBL" id="CP051775">
    <property type="protein sequence ID" value="QJE73108.1"/>
    <property type="molecule type" value="Genomic_DNA"/>
</dbReference>
<dbReference type="HAMAP" id="MF_00294">
    <property type="entry name" value="Ribosomal_bL33"/>
    <property type="match status" value="1"/>
</dbReference>
<accession>A0A858R6T8</accession>
<name>A0A858R6T8_9PROT</name>
<dbReference type="NCBIfam" id="NF001860">
    <property type="entry name" value="PRK00595.1"/>
    <property type="match status" value="1"/>
</dbReference>
<evidence type="ECO:0000256" key="2">
    <source>
        <dbReference type="ARBA" id="ARBA00022980"/>
    </source>
</evidence>
<dbReference type="GO" id="GO:0006412">
    <property type="term" value="P:translation"/>
    <property type="evidence" value="ECO:0007669"/>
    <property type="project" value="UniProtKB-UniRule"/>
</dbReference>
<keyword evidence="7" id="KW-1185">Reference proteome</keyword>
<dbReference type="InterPro" id="IPR018264">
    <property type="entry name" value="Ribosomal_bL33_CS"/>
</dbReference>
<dbReference type="SUPFAM" id="SSF57829">
    <property type="entry name" value="Zn-binding ribosomal proteins"/>
    <property type="match status" value="1"/>
</dbReference>
<evidence type="ECO:0000256" key="5">
    <source>
        <dbReference type="HAMAP-Rule" id="MF_00294"/>
    </source>
</evidence>
<evidence type="ECO:0000256" key="1">
    <source>
        <dbReference type="ARBA" id="ARBA00007596"/>
    </source>
</evidence>
<comment type="similarity">
    <text evidence="1 5">Belongs to the bacterial ribosomal protein bL33 family.</text>
</comment>
<dbReference type="GO" id="GO:0015934">
    <property type="term" value="C:large ribosomal subunit"/>
    <property type="evidence" value="ECO:0007669"/>
    <property type="project" value="TreeGrafter"/>
</dbReference>
<organism evidence="6 7">
    <name type="scientific">Aerophototrophica crusticola</name>
    <dbReference type="NCBI Taxonomy" id="1709002"/>
    <lineage>
        <taxon>Bacteria</taxon>
        <taxon>Pseudomonadati</taxon>
        <taxon>Pseudomonadota</taxon>
        <taxon>Alphaproteobacteria</taxon>
        <taxon>Rhodospirillales</taxon>
        <taxon>Rhodospirillaceae</taxon>
        <taxon>Aerophototrophica</taxon>
    </lineage>
</organism>
<reference evidence="6" key="1">
    <citation type="submission" date="2020-04" db="EMBL/GenBank/DDBJ databases">
        <title>A desert anoxygenic phototrophic bacterium fixes CO2 using RubisCO under aerobic conditions.</title>
        <authorList>
            <person name="Tang K."/>
        </authorList>
    </citation>
    <scope>NUCLEOTIDE SEQUENCE [LARGE SCALE GENOMIC DNA]</scope>
    <source>
        <strain evidence="6">MIMtkB3</strain>
    </source>
</reference>
<evidence type="ECO:0000313" key="6">
    <source>
        <dbReference type="EMBL" id="QJE73108.1"/>
    </source>
</evidence>
<dbReference type="NCBIfam" id="TIGR01023">
    <property type="entry name" value="rpmG_bact"/>
    <property type="match status" value="1"/>
</dbReference>
<dbReference type="AlphaFoldDB" id="A0A858R6T8"/>
<gene>
    <name evidence="5 6" type="primary">rpmG</name>
    <name evidence="6" type="ORF">HHL28_08460</name>
</gene>
<dbReference type="KEGG" id="acru:HHL28_08460"/>
<dbReference type="Proteomes" id="UP000501891">
    <property type="component" value="Chromosome"/>
</dbReference>
<dbReference type="GO" id="GO:0003735">
    <property type="term" value="F:structural constituent of ribosome"/>
    <property type="evidence" value="ECO:0007669"/>
    <property type="project" value="InterPro"/>
</dbReference>
<dbReference type="InterPro" id="IPR001705">
    <property type="entry name" value="Ribosomal_bL33"/>
</dbReference>
<dbReference type="PANTHER" id="PTHR15238:SF1">
    <property type="entry name" value="LARGE RIBOSOMAL SUBUNIT PROTEIN BL33M"/>
    <property type="match status" value="1"/>
</dbReference>
<evidence type="ECO:0000256" key="3">
    <source>
        <dbReference type="ARBA" id="ARBA00023274"/>
    </source>
</evidence>
<evidence type="ECO:0000256" key="4">
    <source>
        <dbReference type="ARBA" id="ARBA00035176"/>
    </source>
</evidence>
<keyword evidence="2 5" id="KW-0689">Ribosomal protein</keyword>